<dbReference type="HAMAP" id="MF_00226_B">
    <property type="entry name" value="CinA_B"/>
    <property type="match status" value="1"/>
</dbReference>
<gene>
    <name evidence="3" type="ORF">D3H65_14420</name>
</gene>
<organism evidence="3 4">
    <name type="scientific">Paraflavitalea soli</name>
    <dbReference type="NCBI Taxonomy" id="2315862"/>
    <lineage>
        <taxon>Bacteria</taxon>
        <taxon>Pseudomonadati</taxon>
        <taxon>Bacteroidota</taxon>
        <taxon>Chitinophagia</taxon>
        <taxon>Chitinophagales</taxon>
        <taxon>Chitinophagaceae</taxon>
        <taxon>Paraflavitalea</taxon>
    </lineage>
</organism>
<dbReference type="PANTHER" id="PTHR13939:SF0">
    <property type="entry name" value="NMN AMIDOHYDROLASE-LIKE PROTEIN YFAY"/>
    <property type="match status" value="1"/>
</dbReference>
<dbReference type="InterPro" id="IPR001453">
    <property type="entry name" value="MoaB/Mog_dom"/>
</dbReference>
<dbReference type="NCBIfam" id="TIGR00199">
    <property type="entry name" value="PncC_domain"/>
    <property type="match status" value="1"/>
</dbReference>
<dbReference type="SMART" id="SM00852">
    <property type="entry name" value="MoCF_biosynth"/>
    <property type="match status" value="1"/>
</dbReference>
<dbReference type="InterPro" id="IPR008135">
    <property type="entry name" value="Competence-induced_CinA"/>
</dbReference>
<dbReference type="KEGG" id="pseg:D3H65_14420"/>
<dbReference type="InterPro" id="IPR036425">
    <property type="entry name" value="MoaB/Mog-like_dom_sf"/>
</dbReference>
<dbReference type="PIRSF" id="PIRSF006728">
    <property type="entry name" value="CinA"/>
    <property type="match status" value="1"/>
</dbReference>
<dbReference type="RefSeq" id="WP_119050983.1">
    <property type="nucleotide sequence ID" value="NZ_CP032157.1"/>
</dbReference>
<comment type="similarity">
    <text evidence="1">Belongs to the CinA family.</text>
</comment>
<dbReference type="InterPro" id="IPR008136">
    <property type="entry name" value="CinA_C"/>
</dbReference>
<evidence type="ECO:0000256" key="1">
    <source>
        <dbReference type="HAMAP-Rule" id="MF_00226"/>
    </source>
</evidence>
<dbReference type="Pfam" id="PF00994">
    <property type="entry name" value="MoCF_biosynth"/>
    <property type="match status" value="1"/>
</dbReference>
<keyword evidence="4" id="KW-1185">Reference proteome</keyword>
<dbReference type="Proteomes" id="UP000263900">
    <property type="component" value="Chromosome"/>
</dbReference>
<dbReference type="NCBIfam" id="TIGR00200">
    <property type="entry name" value="cinA_nterm"/>
    <property type="match status" value="1"/>
</dbReference>
<name>A0A3B7MXP3_9BACT</name>
<dbReference type="InterPro" id="IPR036653">
    <property type="entry name" value="CinA-like_C"/>
</dbReference>
<dbReference type="SUPFAM" id="SSF53218">
    <property type="entry name" value="Molybdenum cofactor biosynthesis proteins"/>
    <property type="match status" value="1"/>
</dbReference>
<reference evidence="3 4" key="1">
    <citation type="submission" date="2018-09" db="EMBL/GenBank/DDBJ databases">
        <title>Genome sequencing of strain 6GH32-13.</title>
        <authorList>
            <person name="Weon H.-Y."/>
            <person name="Heo J."/>
            <person name="Kwon S.-W."/>
        </authorList>
    </citation>
    <scope>NUCLEOTIDE SEQUENCE [LARGE SCALE GENOMIC DNA]</scope>
    <source>
        <strain evidence="3 4">5GH32-13</strain>
    </source>
</reference>
<dbReference type="AlphaFoldDB" id="A0A3B7MXP3"/>
<feature type="domain" description="MoaB/Mog" evidence="2">
    <location>
        <begin position="7"/>
        <end position="175"/>
    </location>
</feature>
<dbReference type="CDD" id="cd00885">
    <property type="entry name" value="cinA"/>
    <property type="match status" value="1"/>
</dbReference>
<dbReference type="SUPFAM" id="SSF142433">
    <property type="entry name" value="CinA-like"/>
    <property type="match status" value="1"/>
</dbReference>
<evidence type="ECO:0000313" key="3">
    <source>
        <dbReference type="EMBL" id="AXY75101.1"/>
    </source>
</evidence>
<sequence>MESVFASIITIGDELLIGQVVDTNSAWMAQELNKAGIWLKRRVAVGDDKQEIINALEDQARDTHIILMTGGLGPTADDITKPVLNEYFGGKMVVDEKTLIHIQHLFANIYRRPLTDRNLLQAEVPDVCTVLPNKRGSAPGMWFEKDGKIFISLPGVPHEMKGIMTEEVLPRLQQHFTMPFIAHRTMLTAGIGESYLADIIQPWEEKLPAHLKLAYLPNYGMVRLRITGSGADKEQLDRDLDTEFAKVKVLAKEWMVIDEDLPLNMVVGKLLKEQGKTMSTAESCTGGYIAHLITSIPGSSAYYKGSVVAYANEVKENLLKVTPGTLATAGAVSEETVKQMVKGALDALHTDYALAISGIMGPDGGSPEKPVGLVWVAIGNREKTVTHQFNFRFDRMRNIEIAANHSLNLLRKFIAEQG</sequence>
<evidence type="ECO:0000259" key="2">
    <source>
        <dbReference type="SMART" id="SM00852"/>
    </source>
</evidence>
<dbReference type="Gene3D" id="3.40.980.10">
    <property type="entry name" value="MoaB/Mog-like domain"/>
    <property type="match status" value="1"/>
</dbReference>
<evidence type="ECO:0000313" key="4">
    <source>
        <dbReference type="Proteomes" id="UP000263900"/>
    </source>
</evidence>
<dbReference type="EMBL" id="CP032157">
    <property type="protein sequence ID" value="AXY75101.1"/>
    <property type="molecule type" value="Genomic_DNA"/>
</dbReference>
<dbReference type="Pfam" id="PF02464">
    <property type="entry name" value="CinA"/>
    <property type="match status" value="1"/>
</dbReference>
<dbReference type="InterPro" id="IPR050101">
    <property type="entry name" value="CinA"/>
</dbReference>
<accession>A0A3B7MXP3</accession>
<dbReference type="InterPro" id="IPR041424">
    <property type="entry name" value="CinA_KH"/>
</dbReference>
<dbReference type="Pfam" id="PF18146">
    <property type="entry name" value="CinA_KH"/>
    <property type="match status" value="1"/>
</dbReference>
<proteinExistence type="inferred from homology"/>
<dbReference type="OrthoDB" id="9801454at2"/>
<dbReference type="Gene3D" id="3.90.950.20">
    <property type="entry name" value="CinA-like"/>
    <property type="match status" value="1"/>
</dbReference>
<dbReference type="PANTHER" id="PTHR13939">
    <property type="entry name" value="NICOTINAMIDE-NUCLEOTIDE AMIDOHYDROLASE PNCC"/>
    <property type="match status" value="1"/>
</dbReference>
<protein>
    <recommendedName>
        <fullName evidence="1">CinA-like protein</fullName>
    </recommendedName>
</protein>